<name>A0A2P6N036_9EUKA</name>
<sequence>MVSLFGDHLRIFPAASMMMMASLENVEPRGVKEETAINGKGTLTVTEQTFGGFPQKFLLTELPVYTISKSEHFTAVSSPSVSSSPDASH</sequence>
<dbReference type="InParanoid" id="A0A2P6N036"/>
<keyword evidence="2" id="KW-1185">Reference proteome</keyword>
<evidence type="ECO:0000313" key="2">
    <source>
        <dbReference type="Proteomes" id="UP000241769"/>
    </source>
</evidence>
<evidence type="ECO:0000313" key="1">
    <source>
        <dbReference type="EMBL" id="PRP77315.1"/>
    </source>
</evidence>
<dbReference type="Proteomes" id="UP000241769">
    <property type="component" value="Unassembled WGS sequence"/>
</dbReference>
<comment type="caution">
    <text evidence="1">The sequence shown here is derived from an EMBL/GenBank/DDBJ whole genome shotgun (WGS) entry which is preliminary data.</text>
</comment>
<accession>A0A2P6N036</accession>
<protein>
    <submittedName>
        <fullName evidence="1">Uncharacterized protein</fullName>
    </submittedName>
</protein>
<proteinExistence type="predicted"/>
<dbReference type="EMBL" id="MDYQ01000269">
    <property type="protein sequence ID" value="PRP77315.1"/>
    <property type="molecule type" value="Genomic_DNA"/>
</dbReference>
<reference evidence="1 2" key="1">
    <citation type="journal article" date="2018" name="Genome Biol. Evol.">
        <title>Multiple Roots of Fruiting Body Formation in Amoebozoa.</title>
        <authorList>
            <person name="Hillmann F."/>
            <person name="Forbes G."/>
            <person name="Novohradska S."/>
            <person name="Ferling I."/>
            <person name="Riege K."/>
            <person name="Groth M."/>
            <person name="Westermann M."/>
            <person name="Marz M."/>
            <person name="Spaller T."/>
            <person name="Winckler T."/>
            <person name="Schaap P."/>
            <person name="Glockner G."/>
        </authorList>
    </citation>
    <scope>NUCLEOTIDE SEQUENCE [LARGE SCALE GENOMIC DNA]</scope>
    <source>
        <strain evidence="1 2">Jena</strain>
    </source>
</reference>
<organism evidence="1 2">
    <name type="scientific">Planoprotostelium fungivorum</name>
    <dbReference type="NCBI Taxonomy" id="1890364"/>
    <lineage>
        <taxon>Eukaryota</taxon>
        <taxon>Amoebozoa</taxon>
        <taxon>Evosea</taxon>
        <taxon>Variosea</taxon>
        <taxon>Cavosteliida</taxon>
        <taxon>Cavosteliaceae</taxon>
        <taxon>Planoprotostelium</taxon>
    </lineage>
</organism>
<gene>
    <name evidence="1" type="ORF">PROFUN_05560</name>
</gene>
<dbReference type="AlphaFoldDB" id="A0A2P6N036"/>